<comment type="subcellular location">
    <subcellularLocation>
        <location evidence="1">Secreted</location>
    </subcellularLocation>
</comment>
<dbReference type="Gene3D" id="2.60.40.3330">
    <property type="match status" value="1"/>
</dbReference>
<evidence type="ECO:0000256" key="2">
    <source>
        <dbReference type="ARBA" id="ARBA00010112"/>
    </source>
</evidence>
<protein>
    <submittedName>
        <fullName evidence="7">Uncharacterized protein</fullName>
    </submittedName>
</protein>
<keyword evidence="6" id="KW-1185">Reference proteome</keyword>
<feature type="signal peptide" evidence="5">
    <location>
        <begin position="1"/>
        <end position="18"/>
    </location>
</feature>
<dbReference type="InterPro" id="IPR038479">
    <property type="entry name" value="Transthyretin-like_sf"/>
</dbReference>
<dbReference type="Proteomes" id="UP000887540">
    <property type="component" value="Unplaced"/>
</dbReference>
<proteinExistence type="inferred from homology"/>
<evidence type="ECO:0000256" key="3">
    <source>
        <dbReference type="ARBA" id="ARBA00022525"/>
    </source>
</evidence>
<dbReference type="InterPro" id="IPR001534">
    <property type="entry name" value="Transthyretin-like"/>
</dbReference>
<evidence type="ECO:0000256" key="1">
    <source>
        <dbReference type="ARBA" id="ARBA00004613"/>
    </source>
</evidence>
<accession>A0A914E9V0</accession>
<evidence type="ECO:0000256" key="5">
    <source>
        <dbReference type="SAM" id="SignalP"/>
    </source>
</evidence>
<comment type="similarity">
    <text evidence="2">Belongs to the nematode transthyretin-like family.</text>
</comment>
<keyword evidence="3" id="KW-0964">Secreted</keyword>
<dbReference type="Pfam" id="PF01060">
    <property type="entry name" value="TTR-52"/>
    <property type="match status" value="1"/>
</dbReference>
<organism evidence="6 7">
    <name type="scientific">Acrobeloides nanus</name>
    <dbReference type="NCBI Taxonomy" id="290746"/>
    <lineage>
        <taxon>Eukaryota</taxon>
        <taxon>Metazoa</taxon>
        <taxon>Ecdysozoa</taxon>
        <taxon>Nematoda</taxon>
        <taxon>Chromadorea</taxon>
        <taxon>Rhabditida</taxon>
        <taxon>Tylenchina</taxon>
        <taxon>Cephalobomorpha</taxon>
        <taxon>Cephaloboidea</taxon>
        <taxon>Cephalobidae</taxon>
        <taxon>Acrobeloides</taxon>
    </lineage>
</organism>
<reference evidence="7" key="1">
    <citation type="submission" date="2022-11" db="UniProtKB">
        <authorList>
            <consortium name="WormBaseParasite"/>
        </authorList>
    </citation>
    <scope>IDENTIFICATION</scope>
</reference>
<evidence type="ECO:0000313" key="7">
    <source>
        <dbReference type="WBParaSite" id="ACRNAN_scaffold6544.g30807.t1"/>
    </source>
</evidence>
<dbReference type="GO" id="GO:0009986">
    <property type="term" value="C:cell surface"/>
    <property type="evidence" value="ECO:0007669"/>
    <property type="project" value="InterPro"/>
</dbReference>
<dbReference type="AlphaFoldDB" id="A0A914E9V0"/>
<evidence type="ECO:0000256" key="4">
    <source>
        <dbReference type="ARBA" id="ARBA00022729"/>
    </source>
</evidence>
<dbReference type="PANTHER" id="PTHR21700">
    <property type="entry name" value="TRANSTHYRETIN-LIKE FAMILY PROTEIN-RELATED"/>
    <property type="match status" value="1"/>
</dbReference>
<keyword evidence="4 5" id="KW-0732">Signal</keyword>
<dbReference type="WBParaSite" id="ACRNAN_scaffold6544.g30807.t1">
    <property type="protein sequence ID" value="ACRNAN_scaffold6544.g30807.t1"/>
    <property type="gene ID" value="ACRNAN_scaffold6544.g30807"/>
</dbReference>
<name>A0A914E9V0_9BILA</name>
<feature type="chain" id="PRO_5036896112" evidence="5">
    <location>
        <begin position="19"/>
        <end position="138"/>
    </location>
</feature>
<dbReference type="GO" id="GO:0005576">
    <property type="term" value="C:extracellular region"/>
    <property type="evidence" value="ECO:0007669"/>
    <property type="project" value="UniProtKB-SubCell"/>
</dbReference>
<sequence>MWKWILLVISLLFGFSYGLLGIGRSQSVNVQGTLTCDGQPASGILVKLYDDNTFTLDDLLAEEKTDSQGEFQLTGKIRDITSMDPKVDIFHNCHNSVLRCSKKLVINIPHSAINEGTYNIGDIELASDFKGQSHDCIH</sequence>
<evidence type="ECO:0000313" key="6">
    <source>
        <dbReference type="Proteomes" id="UP000887540"/>
    </source>
</evidence>